<keyword evidence="2" id="KW-0812">Transmembrane</keyword>
<gene>
    <name evidence="3" type="ORF">D9T17_00125</name>
</gene>
<feature type="compositionally biased region" description="Low complexity" evidence="1">
    <location>
        <begin position="33"/>
        <end position="51"/>
    </location>
</feature>
<feature type="region of interest" description="Disordered" evidence="1">
    <location>
        <begin position="33"/>
        <end position="101"/>
    </location>
</feature>
<keyword evidence="2" id="KW-0472">Membrane</keyword>
<proteinExistence type="predicted"/>
<evidence type="ECO:0000256" key="2">
    <source>
        <dbReference type="SAM" id="Phobius"/>
    </source>
</evidence>
<dbReference type="RefSeq" id="WP_123645500.1">
    <property type="nucleotide sequence ID" value="NZ_RCTY01000001.1"/>
</dbReference>
<sequence>MAASSRLPVALLGSAVLILGVLIWKPWSAPRDPAPAAAGAANADALGAAPRSAQPQPLGEAPQLSGPQRQVALAETVRSAAPQAQPPQSYKGPDGKQHEIVYNQGLALSPGAREELKRQRLQQMRDQPEAISKIYGIGRDEIAAVLAGKRPFPDRLIDQ</sequence>
<reference evidence="3 4" key="1">
    <citation type="submission" date="2018-10" db="EMBL/GenBank/DDBJ databases">
        <title>The genome of Lysobacter enzymogenes OH11.</title>
        <authorList>
            <person name="Liu F."/>
            <person name="Zhao Y."/>
            <person name="Qian G."/>
            <person name="Chen Y."/>
            <person name="Xu H."/>
        </authorList>
    </citation>
    <scope>NUCLEOTIDE SEQUENCE [LARGE SCALE GENOMIC DNA]</scope>
    <source>
        <strain evidence="3 4">OH11</strain>
    </source>
</reference>
<protein>
    <submittedName>
        <fullName evidence="3">Uncharacterized protein</fullName>
    </submittedName>
</protein>
<dbReference type="EMBL" id="RCTY01000001">
    <property type="protein sequence ID" value="ROU09278.1"/>
    <property type="molecule type" value="Genomic_DNA"/>
</dbReference>
<keyword evidence="2" id="KW-1133">Transmembrane helix</keyword>
<comment type="caution">
    <text evidence="3">The sequence shown here is derived from an EMBL/GenBank/DDBJ whole genome shotgun (WGS) entry which is preliminary data.</text>
</comment>
<dbReference type="Proteomes" id="UP000275910">
    <property type="component" value="Unassembled WGS sequence"/>
</dbReference>
<evidence type="ECO:0000256" key="1">
    <source>
        <dbReference type="SAM" id="MobiDB-lite"/>
    </source>
</evidence>
<dbReference type="AlphaFoldDB" id="A0A3N2RPB8"/>
<name>A0A3N2RPB8_LYSEN</name>
<accession>A0A3N2RPB8</accession>
<evidence type="ECO:0000313" key="4">
    <source>
        <dbReference type="Proteomes" id="UP000275910"/>
    </source>
</evidence>
<organism evidence="3 4">
    <name type="scientific">Lysobacter enzymogenes</name>
    <dbReference type="NCBI Taxonomy" id="69"/>
    <lineage>
        <taxon>Bacteria</taxon>
        <taxon>Pseudomonadati</taxon>
        <taxon>Pseudomonadota</taxon>
        <taxon>Gammaproteobacteria</taxon>
        <taxon>Lysobacterales</taxon>
        <taxon>Lysobacteraceae</taxon>
        <taxon>Lysobacter</taxon>
    </lineage>
</organism>
<feature type="transmembrane region" description="Helical" evidence="2">
    <location>
        <begin position="6"/>
        <end position="24"/>
    </location>
</feature>
<evidence type="ECO:0000313" key="3">
    <source>
        <dbReference type="EMBL" id="ROU09278.1"/>
    </source>
</evidence>